<comment type="caution">
    <text evidence="1">The sequence shown here is derived from an EMBL/GenBank/DDBJ whole genome shotgun (WGS) entry which is preliminary data.</text>
</comment>
<reference evidence="1" key="1">
    <citation type="journal article" date="2020" name="mSystems">
        <title>Genome- and Community-Level Interaction Insights into Carbon Utilization and Element Cycling Functions of Hydrothermarchaeota in Hydrothermal Sediment.</title>
        <authorList>
            <person name="Zhou Z."/>
            <person name="Liu Y."/>
            <person name="Xu W."/>
            <person name="Pan J."/>
            <person name="Luo Z.H."/>
            <person name="Li M."/>
        </authorList>
    </citation>
    <scope>NUCLEOTIDE SEQUENCE [LARGE SCALE GENOMIC DNA]</scope>
    <source>
        <strain evidence="1">SpSt-374</strain>
    </source>
</reference>
<dbReference type="AlphaFoldDB" id="A0A7C3ZIU9"/>
<name>A0A7C3ZIU9_9CYAN</name>
<dbReference type="InterPro" id="IPR017642">
    <property type="entry name" value="DNA_S_mod_DndB"/>
</dbReference>
<sequence>MTDMASQILAREEEERQTLELLLERHLGRGDKLLVQKTQMGNTTAFMGTVTLEWLSARVGFASELPLFQQKFDPRTENPIRNAETIDEILQRPLDWSRQASLALYLAVRKTHKFPALLVVVCPPWVDDPISPEWDNFGRARCDAVEFVALDKQQNLGLLDVTNGVPIFALDGQHRLMGVQGLMSLIKSGRLQRYNKNKTAVGSPVTTENLRKLYHVEPAELQKLAFEKIGVEFIPAVMQGETREEARRRVRSIFVHVNLMAVQLSQGQLALLNEDDGFAIVARQIAVQHPLFKDKSHRNPRVNWDSATVAAKSTVLTTLQAMKDMSTRYLGHKFPHWKPAHKQGSIPMRPDDAELEEGLADFKALWDGLAGLLSYQKLELGEETPQMRRFSFENPGGDGNILFRPVGQVAVVQALGILVFQKGFSLRQIFEKLNRYDADGGFSGMEHPGSLWYGVLYDPNKKRVRVSGRDLASRLLVYLLGGMDGEMARGELRSELAKARTFEDKAVGFDGKLVLPQDVGIPPML</sequence>
<dbReference type="CDD" id="cd16414">
    <property type="entry name" value="dndB_like"/>
    <property type="match status" value="1"/>
</dbReference>
<dbReference type="InterPro" id="IPR017601">
    <property type="entry name" value="DGQHR-contain_dom"/>
</dbReference>
<protein>
    <submittedName>
        <fullName evidence="1">DGQHR domain-containing protein</fullName>
    </submittedName>
</protein>
<evidence type="ECO:0000313" key="1">
    <source>
        <dbReference type="EMBL" id="HGF99964.1"/>
    </source>
</evidence>
<organism evidence="1">
    <name type="scientific">Planktothricoides sp. SpSt-374</name>
    <dbReference type="NCBI Taxonomy" id="2282167"/>
    <lineage>
        <taxon>Bacteria</taxon>
        <taxon>Bacillati</taxon>
        <taxon>Cyanobacteriota</taxon>
        <taxon>Cyanophyceae</taxon>
        <taxon>Oscillatoriophycideae</taxon>
        <taxon>Oscillatoriales</taxon>
        <taxon>Oscillatoriaceae</taxon>
        <taxon>Planktothricoides</taxon>
    </lineage>
</organism>
<dbReference type="NCBIfam" id="TIGR03187">
    <property type="entry name" value="DGQHR"/>
    <property type="match status" value="2"/>
</dbReference>
<accession>A0A7C3ZIU9</accession>
<dbReference type="Pfam" id="PF14072">
    <property type="entry name" value="DndB"/>
    <property type="match status" value="1"/>
</dbReference>
<proteinExistence type="predicted"/>
<dbReference type="EMBL" id="DSPX01000043">
    <property type="protein sequence ID" value="HGF99964.1"/>
    <property type="molecule type" value="Genomic_DNA"/>
</dbReference>
<gene>
    <name evidence="1" type="ORF">ENR15_04700</name>
</gene>